<feature type="compositionally biased region" description="Acidic residues" evidence="1">
    <location>
        <begin position="61"/>
        <end position="71"/>
    </location>
</feature>
<evidence type="ECO:0000256" key="1">
    <source>
        <dbReference type="SAM" id="MobiDB-lite"/>
    </source>
</evidence>
<dbReference type="AlphaFoldDB" id="A0A8J8TNU2"/>
<dbReference type="Proteomes" id="UP000766904">
    <property type="component" value="Unassembled WGS sequence"/>
</dbReference>
<evidence type="ECO:0000313" key="3">
    <source>
        <dbReference type="Proteomes" id="UP000766904"/>
    </source>
</evidence>
<protein>
    <recommendedName>
        <fullName evidence="4">HIRAN domain-containing protein</fullName>
    </recommendedName>
</protein>
<evidence type="ECO:0000313" key="2">
    <source>
        <dbReference type="EMBL" id="TYL36698.1"/>
    </source>
</evidence>
<dbReference type="EMBL" id="PHNJ01000015">
    <property type="protein sequence ID" value="TYL36698.1"/>
    <property type="molecule type" value="Genomic_DNA"/>
</dbReference>
<organism evidence="2 3">
    <name type="scientific">Natronococcus pandeyae</name>
    <dbReference type="NCBI Taxonomy" id="2055836"/>
    <lineage>
        <taxon>Archaea</taxon>
        <taxon>Methanobacteriati</taxon>
        <taxon>Methanobacteriota</taxon>
        <taxon>Stenosarchaea group</taxon>
        <taxon>Halobacteria</taxon>
        <taxon>Halobacteriales</taxon>
        <taxon>Natrialbaceae</taxon>
        <taxon>Natronococcus</taxon>
    </lineage>
</organism>
<reference evidence="2" key="1">
    <citation type="submission" date="2017-11" db="EMBL/GenBank/DDBJ databases">
        <authorList>
            <person name="Kajale S.C."/>
            <person name="Sharma A."/>
        </authorList>
    </citation>
    <scope>NUCLEOTIDE SEQUENCE</scope>
    <source>
        <strain evidence="2">LS1_42</strain>
    </source>
</reference>
<accession>A0A8J8TNU2</accession>
<dbReference type="OrthoDB" id="191274at2157"/>
<evidence type="ECO:0008006" key="4">
    <source>
        <dbReference type="Google" id="ProtNLM"/>
    </source>
</evidence>
<keyword evidence="3" id="KW-1185">Reference proteome</keyword>
<gene>
    <name evidence="2" type="ORF">CV102_20685</name>
</gene>
<proteinExistence type="predicted"/>
<comment type="caution">
    <text evidence="2">The sequence shown here is derived from an EMBL/GenBank/DDBJ whole genome shotgun (WGS) entry which is preliminary data.</text>
</comment>
<feature type="region of interest" description="Disordered" evidence="1">
    <location>
        <begin position="52"/>
        <end position="71"/>
    </location>
</feature>
<sequence length="71" mass="8174">MKVVYKPGNAYEEIHCFDFREYEHGVVLHNEEGYNIGYVPHEILSHIEPHPEEEVGFEGGVLEDDADDAEE</sequence>
<dbReference type="RefSeq" id="WP_148859980.1">
    <property type="nucleotide sequence ID" value="NZ_PHNJ01000015.1"/>
</dbReference>
<name>A0A8J8TNU2_9EURY</name>